<evidence type="ECO:0000313" key="2">
    <source>
        <dbReference type="Proteomes" id="UP000008960"/>
    </source>
</evidence>
<accession>D4MVG6</accession>
<proteinExistence type="predicted"/>
<dbReference type="KEGG" id="bprl:CL2_25470"/>
<reference evidence="1 2" key="1">
    <citation type="submission" date="2010-03" db="EMBL/GenBank/DDBJ databases">
        <title>The genome sequence of Clostridiales sp. SSC/2.</title>
        <authorList>
            <consortium name="metaHIT consortium -- http://www.metahit.eu/"/>
            <person name="Pajon A."/>
            <person name="Turner K."/>
            <person name="Parkhill J."/>
            <person name="Duncan S."/>
            <person name="Flint H."/>
        </authorList>
    </citation>
    <scope>NUCLEOTIDE SEQUENCE [LARGE SCALE GENOMIC DNA]</scope>
    <source>
        <strain evidence="1 2">SSC/2</strain>
    </source>
</reference>
<dbReference type="Proteomes" id="UP000008960">
    <property type="component" value="Chromosome"/>
</dbReference>
<dbReference type="RefSeq" id="WP_008394353.1">
    <property type="nucleotide sequence ID" value="NC_021016.1"/>
</dbReference>
<dbReference type="Gene3D" id="3.90.550.20">
    <property type="match status" value="1"/>
</dbReference>
<evidence type="ECO:0000313" key="1">
    <source>
        <dbReference type="EMBL" id="CBL39382.1"/>
    </source>
</evidence>
<protein>
    <submittedName>
        <fullName evidence="1">Capsular polysaccharide synthesis protein</fullName>
    </submittedName>
</protein>
<gene>
    <name evidence="1" type="ORF">CL2_25470</name>
</gene>
<sequence length="337" mass="40256">MASKHMNLKRVTKRVKEEFGSTIEIARVLNVRDAVSTFRGKVDIQLMVHNGHKEWGWIRKHLLKKHEVMNLYFDKTCPKLSDERIRQLEKIELNEEYKDCIWICWWQGIDQAPSIVKKCVDSIRKHAGNHKVIIITDKNYKDYVDFPEWLLEKKDKGIITKTHMSDLLRLKLLGQYGGIWLDSTFYCTDSLEAYFERPVWSIKRPDYRHTSVACGYFANYSFGCQKEYRVVFNIIAEYLLMYWKTNDYMIDYLFLDYLIVQAQRKHRMVKEAFDLIEPNNPECDELLKILGNKYEEKVWNRMKKETALFKLTWKANFPKEISGDETFYGKLIARELI</sequence>
<name>D4MVG6_ANAHA</name>
<dbReference type="GO" id="GO:0016757">
    <property type="term" value="F:glycosyltransferase activity"/>
    <property type="evidence" value="ECO:0007669"/>
    <property type="project" value="InterPro"/>
</dbReference>
<dbReference type="PATRIC" id="fig|245018.3.peg.2837"/>
<organism evidence="1 2">
    <name type="scientific">Anaerostipes hadrus</name>
    <dbReference type="NCBI Taxonomy" id="649756"/>
    <lineage>
        <taxon>Bacteria</taxon>
        <taxon>Bacillati</taxon>
        <taxon>Bacillota</taxon>
        <taxon>Clostridia</taxon>
        <taxon>Lachnospirales</taxon>
        <taxon>Lachnospiraceae</taxon>
        <taxon>Anaerostipes</taxon>
    </lineage>
</organism>
<dbReference type="Pfam" id="PF05704">
    <property type="entry name" value="Caps_synth"/>
    <property type="match status" value="1"/>
</dbReference>
<dbReference type="SUPFAM" id="SSF53448">
    <property type="entry name" value="Nucleotide-diphospho-sugar transferases"/>
    <property type="match status" value="1"/>
</dbReference>
<dbReference type="AlphaFoldDB" id="D4MVG6"/>
<dbReference type="EMBL" id="FP929061">
    <property type="protein sequence ID" value="CBL39382.1"/>
    <property type="molecule type" value="Genomic_DNA"/>
</dbReference>
<dbReference type="InterPro" id="IPR029044">
    <property type="entry name" value="Nucleotide-diphossugar_trans"/>
</dbReference>
<dbReference type="CAZy" id="GT32">
    <property type="family name" value="Glycosyltransferase Family 32"/>
</dbReference>
<dbReference type="InterPro" id="IPR008441">
    <property type="entry name" value="AfumC-like_glycosyl_Trfase"/>
</dbReference>
<reference evidence="1 2" key="2">
    <citation type="submission" date="2010-03" db="EMBL/GenBank/DDBJ databases">
        <authorList>
            <person name="Pajon A."/>
        </authorList>
    </citation>
    <scope>NUCLEOTIDE SEQUENCE [LARGE SCALE GENOMIC DNA]</scope>
    <source>
        <strain evidence="1 2">SSC/2</strain>
    </source>
</reference>